<organism evidence="2 3">
    <name type="scientific">Bionectria ochroleuca</name>
    <name type="common">Gliocladium roseum</name>
    <dbReference type="NCBI Taxonomy" id="29856"/>
    <lineage>
        <taxon>Eukaryota</taxon>
        <taxon>Fungi</taxon>
        <taxon>Dikarya</taxon>
        <taxon>Ascomycota</taxon>
        <taxon>Pezizomycotina</taxon>
        <taxon>Sordariomycetes</taxon>
        <taxon>Hypocreomycetidae</taxon>
        <taxon>Hypocreales</taxon>
        <taxon>Bionectriaceae</taxon>
        <taxon>Clonostachys</taxon>
    </lineage>
</organism>
<evidence type="ECO:0000313" key="3">
    <source>
        <dbReference type="Proteomes" id="UP000616885"/>
    </source>
</evidence>
<name>A0A8H7K956_BIOOC</name>
<accession>A0A8H7K956</accession>
<comment type="caution">
    <text evidence="2">The sequence shown here is derived from an EMBL/GenBank/DDBJ whole genome shotgun (WGS) entry which is preliminary data.</text>
</comment>
<proteinExistence type="predicted"/>
<keyword evidence="1" id="KW-0732">Signal</keyword>
<evidence type="ECO:0000313" key="2">
    <source>
        <dbReference type="EMBL" id="KAF9746218.1"/>
    </source>
</evidence>
<dbReference type="AlphaFoldDB" id="A0A8H7K956"/>
<feature type="signal peptide" evidence="1">
    <location>
        <begin position="1"/>
        <end position="19"/>
    </location>
</feature>
<gene>
    <name evidence="2" type="ORF">IM811_003123</name>
</gene>
<evidence type="ECO:0000256" key="1">
    <source>
        <dbReference type="SAM" id="SignalP"/>
    </source>
</evidence>
<reference evidence="2" key="1">
    <citation type="submission" date="2020-10" db="EMBL/GenBank/DDBJ databases">
        <title>High-Quality Genome Resource of Clonostachys rosea strain S41 by Oxford Nanopore Long-Read Sequencing.</title>
        <authorList>
            <person name="Wang H."/>
        </authorList>
    </citation>
    <scope>NUCLEOTIDE SEQUENCE</scope>
    <source>
        <strain evidence="2">S41</strain>
    </source>
</reference>
<protein>
    <submittedName>
        <fullName evidence="2">Uncharacterized protein</fullName>
    </submittedName>
</protein>
<dbReference type="Proteomes" id="UP000616885">
    <property type="component" value="Unassembled WGS sequence"/>
</dbReference>
<feature type="chain" id="PRO_5034884598" evidence="1">
    <location>
        <begin position="20"/>
        <end position="117"/>
    </location>
</feature>
<sequence>MMAPARLLFLLSCLFSTLGATVTETNKLYQRRAYQNAVNMGGFLYLEGGVKSYYLDSGRKKQSMANHLLLTLMDQHQIYSPQQTLEARRDRVPDNPLHIWPKDSHIGQSLDRRKYIV</sequence>
<dbReference type="EMBL" id="JADCTT010000011">
    <property type="protein sequence ID" value="KAF9746218.1"/>
    <property type="molecule type" value="Genomic_DNA"/>
</dbReference>